<name>A0AA37HNR6_9HYPH</name>
<dbReference type="GO" id="GO:0043916">
    <property type="term" value="F:DNA-7-methylguanine glycosylase activity"/>
    <property type="evidence" value="ECO:0007669"/>
    <property type="project" value="TreeGrafter"/>
</dbReference>
<dbReference type="EMBL" id="BPQM01000057">
    <property type="protein sequence ID" value="GJD79212.1"/>
    <property type="molecule type" value="Genomic_DNA"/>
</dbReference>
<evidence type="ECO:0000256" key="1">
    <source>
        <dbReference type="ARBA" id="ARBA00000086"/>
    </source>
</evidence>
<dbReference type="PANTHER" id="PTHR43003">
    <property type="entry name" value="DNA-3-METHYLADENINE GLYCOSYLASE"/>
    <property type="match status" value="1"/>
</dbReference>
<gene>
    <name evidence="6" type="ORF">NBEOAGPD_2435</name>
</gene>
<keyword evidence="3" id="KW-0227">DNA damage</keyword>
<reference evidence="6" key="1">
    <citation type="journal article" date="2016" name="Front. Microbiol.">
        <title>Genome Sequence of the Piezophilic, Mesophilic Sulfate-Reducing Bacterium Desulfovibrio indicus J2T.</title>
        <authorList>
            <person name="Cao J."/>
            <person name="Maignien L."/>
            <person name="Shao Z."/>
            <person name="Alain K."/>
            <person name="Jebbar M."/>
        </authorList>
    </citation>
    <scope>NUCLEOTIDE SEQUENCE</scope>
    <source>
        <strain evidence="6">NBRC 103626</strain>
    </source>
</reference>
<protein>
    <recommendedName>
        <fullName evidence="2">DNA-3-methyladenine glycosylase II</fullName>
        <ecNumber evidence="2">3.2.2.21</ecNumber>
    </recommendedName>
</protein>
<evidence type="ECO:0000313" key="6">
    <source>
        <dbReference type="EMBL" id="GJD79212.1"/>
    </source>
</evidence>
<dbReference type="GO" id="GO:0032131">
    <property type="term" value="F:alkylated DNA binding"/>
    <property type="evidence" value="ECO:0007669"/>
    <property type="project" value="TreeGrafter"/>
</dbReference>
<comment type="caution">
    <text evidence="6">The sequence shown here is derived from an EMBL/GenBank/DDBJ whole genome shotgun (WGS) entry which is preliminary data.</text>
</comment>
<dbReference type="InterPro" id="IPR011257">
    <property type="entry name" value="DNA_glycosylase"/>
</dbReference>
<comment type="catalytic activity">
    <reaction evidence="1">
        <text>Hydrolysis of alkylated DNA, releasing 3-methyladenine, 3-methylguanine, 7-methylguanine and 7-methyladenine.</text>
        <dbReference type="EC" id="3.2.2.21"/>
    </reaction>
</comment>
<dbReference type="Gene3D" id="1.10.1670.40">
    <property type="match status" value="1"/>
</dbReference>
<evidence type="ECO:0000256" key="2">
    <source>
        <dbReference type="ARBA" id="ARBA00012000"/>
    </source>
</evidence>
<accession>A0AA37HNR6</accession>
<organism evidence="6 7">
    <name type="scientific">Methylobacterium gregans</name>
    <dbReference type="NCBI Taxonomy" id="374424"/>
    <lineage>
        <taxon>Bacteria</taxon>
        <taxon>Pseudomonadati</taxon>
        <taxon>Pseudomonadota</taxon>
        <taxon>Alphaproteobacteria</taxon>
        <taxon>Hyphomicrobiales</taxon>
        <taxon>Methylobacteriaceae</taxon>
        <taxon>Methylobacterium</taxon>
    </lineage>
</organism>
<dbReference type="SUPFAM" id="SSF48150">
    <property type="entry name" value="DNA-glycosylase"/>
    <property type="match status" value="1"/>
</dbReference>
<evidence type="ECO:0000259" key="5">
    <source>
        <dbReference type="SMART" id="SM00478"/>
    </source>
</evidence>
<reference evidence="6" key="2">
    <citation type="submission" date="2021-08" db="EMBL/GenBank/DDBJ databases">
        <authorList>
            <person name="Tani A."/>
            <person name="Ola A."/>
            <person name="Ogura Y."/>
            <person name="Katsura K."/>
            <person name="Hayashi T."/>
        </authorList>
    </citation>
    <scope>NUCLEOTIDE SEQUENCE</scope>
    <source>
        <strain evidence="6">NBRC 103626</strain>
    </source>
</reference>
<dbReference type="Proteomes" id="UP001055108">
    <property type="component" value="Unassembled WGS sequence"/>
</dbReference>
<dbReference type="RefSeq" id="WP_238303162.1">
    <property type="nucleotide sequence ID" value="NZ_BPQM01000057.1"/>
</dbReference>
<dbReference type="Gene3D" id="1.10.340.30">
    <property type="entry name" value="Hypothetical protein, domain 2"/>
    <property type="match status" value="1"/>
</dbReference>
<dbReference type="AlphaFoldDB" id="A0AA37HNR6"/>
<dbReference type="GO" id="GO:0005737">
    <property type="term" value="C:cytoplasm"/>
    <property type="evidence" value="ECO:0007669"/>
    <property type="project" value="TreeGrafter"/>
</dbReference>
<dbReference type="InterPro" id="IPR051912">
    <property type="entry name" value="Alkylbase_DNA_Glycosylase/TA"/>
</dbReference>
<feature type="domain" description="HhH-GPD" evidence="5">
    <location>
        <begin position="52"/>
        <end position="200"/>
    </location>
</feature>
<dbReference type="GO" id="GO:0006285">
    <property type="term" value="P:base-excision repair, AP site formation"/>
    <property type="evidence" value="ECO:0007669"/>
    <property type="project" value="TreeGrafter"/>
</dbReference>
<dbReference type="InterPro" id="IPR003265">
    <property type="entry name" value="HhH-GPD_domain"/>
</dbReference>
<keyword evidence="4" id="KW-0234">DNA repair</keyword>
<evidence type="ECO:0000256" key="4">
    <source>
        <dbReference type="ARBA" id="ARBA00023204"/>
    </source>
</evidence>
<dbReference type="GO" id="GO:0006307">
    <property type="term" value="P:DNA alkylation repair"/>
    <property type="evidence" value="ECO:0007669"/>
    <property type="project" value="TreeGrafter"/>
</dbReference>
<evidence type="ECO:0000256" key="3">
    <source>
        <dbReference type="ARBA" id="ARBA00022763"/>
    </source>
</evidence>
<dbReference type="PANTHER" id="PTHR43003:SF5">
    <property type="entry name" value="DNA-3-METHYLADENINE GLYCOSYLASE"/>
    <property type="match status" value="1"/>
</dbReference>
<dbReference type="SMART" id="SM00478">
    <property type="entry name" value="ENDO3c"/>
    <property type="match status" value="1"/>
</dbReference>
<keyword evidence="7" id="KW-1185">Reference proteome</keyword>
<dbReference type="GO" id="GO:0008725">
    <property type="term" value="F:DNA-3-methyladenine glycosylase activity"/>
    <property type="evidence" value="ECO:0007669"/>
    <property type="project" value="TreeGrafter"/>
</dbReference>
<proteinExistence type="predicted"/>
<dbReference type="GO" id="GO:0032993">
    <property type="term" value="C:protein-DNA complex"/>
    <property type="evidence" value="ECO:0007669"/>
    <property type="project" value="TreeGrafter"/>
</dbReference>
<evidence type="ECO:0000313" key="7">
    <source>
        <dbReference type="Proteomes" id="UP001055108"/>
    </source>
</evidence>
<dbReference type="EC" id="3.2.2.21" evidence="2"/>
<sequence length="208" mass="22369">MMPLDPDVFAVLCRTAATISAPLHAAFLQLGPIAIPPPPHLRIADRLFVEVVNQQISARAALAIWARIEARATERGLALRDLFVPEEEAALRACGVSGNKIRALLAIREAETAGILDASLALLPQAERAAVLCRIRGVGPWTADMIGIFHFLDPDIWPVGDAAAVGTLRRLSGRDDHAAVAAAFSPYRSILARYMWHSRDLDVGSVAA</sequence>